<dbReference type="SUPFAM" id="SSF51445">
    <property type="entry name" value="(Trans)glycosidases"/>
    <property type="match status" value="1"/>
</dbReference>
<evidence type="ECO:0000313" key="9">
    <source>
        <dbReference type="EMBL" id="KUG19060.1"/>
    </source>
</evidence>
<dbReference type="PANTHER" id="PTHR32438:SF5">
    <property type="entry name" value="4-ALPHA-GLUCANOTRANSFERASE DPE1, CHLOROPLASTIC_AMYLOPLASTIC"/>
    <property type="match status" value="1"/>
</dbReference>
<evidence type="ECO:0000256" key="1">
    <source>
        <dbReference type="ARBA" id="ARBA00000439"/>
    </source>
</evidence>
<organism evidence="9">
    <name type="scientific">hydrocarbon metagenome</name>
    <dbReference type="NCBI Taxonomy" id="938273"/>
    <lineage>
        <taxon>unclassified sequences</taxon>
        <taxon>metagenomes</taxon>
        <taxon>ecological metagenomes</taxon>
    </lineage>
</organism>
<dbReference type="InterPro" id="IPR003385">
    <property type="entry name" value="Glyco_hydro_77"/>
</dbReference>
<dbReference type="NCBIfam" id="TIGR00217">
    <property type="entry name" value="malQ"/>
    <property type="match status" value="1"/>
</dbReference>
<evidence type="ECO:0000256" key="4">
    <source>
        <dbReference type="ARBA" id="ARBA00022676"/>
    </source>
</evidence>
<keyword evidence="6" id="KW-0119">Carbohydrate metabolism</keyword>
<proteinExistence type="inferred from homology"/>
<gene>
    <name evidence="9" type="ORF">ASZ90_011236</name>
</gene>
<keyword evidence="5 9" id="KW-0808">Transferase</keyword>
<dbReference type="AlphaFoldDB" id="A0A0W8FDX6"/>
<dbReference type="PANTHER" id="PTHR32438">
    <property type="entry name" value="4-ALPHA-GLUCANOTRANSFERASE DPE1, CHLOROPLASTIC/AMYLOPLASTIC"/>
    <property type="match status" value="1"/>
</dbReference>
<keyword evidence="4 9" id="KW-0328">Glycosyltransferase</keyword>
<dbReference type="InterPro" id="IPR017853">
    <property type="entry name" value="GH"/>
</dbReference>
<dbReference type="Pfam" id="PF02446">
    <property type="entry name" value="Glyco_hydro_77"/>
    <property type="match status" value="1"/>
</dbReference>
<comment type="similarity">
    <text evidence="2">Belongs to the disproportionating enzyme family.</text>
</comment>
<reference evidence="9" key="1">
    <citation type="journal article" date="2015" name="Proc. Natl. Acad. Sci. U.S.A.">
        <title>Networks of energetic and metabolic interactions define dynamics in microbial communities.</title>
        <authorList>
            <person name="Embree M."/>
            <person name="Liu J.K."/>
            <person name="Al-Bassam M.M."/>
            <person name="Zengler K."/>
        </authorList>
    </citation>
    <scope>NUCLEOTIDE SEQUENCE</scope>
</reference>
<evidence type="ECO:0000256" key="2">
    <source>
        <dbReference type="ARBA" id="ARBA00005684"/>
    </source>
</evidence>
<name>A0A0W8FDX6_9ZZZZ</name>
<dbReference type="NCBIfam" id="NF011080">
    <property type="entry name" value="PRK14508.1-3"/>
    <property type="match status" value="1"/>
</dbReference>
<protein>
    <recommendedName>
        <fullName evidence="3">4-alpha-glucanotransferase</fullName>
        <ecNumber evidence="3">2.4.1.25</ecNumber>
    </recommendedName>
    <alternativeName>
        <fullName evidence="7">Amylomaltase</fullName>
    </alternativeName>
    <alternativeName>
        <fullName evidence="8">Disproportionating enzyme</fullName>
    </alternativeName>
</protein>
<evidence type="ECO:0000256" key="7">
    <source>
        <dbReference type="ARBA" id="ARBA00031423"/>
    </source>
</evidence>
<comment type="catalytic activity">
    <reaction evidence="1">
        <text>Transfers a segment of a (1-&gt;4)-alpha-D-glucan to a new position in an acceptor, which may be glucose or a (1-&gt;4)-alpha-D-glucan.</text>
        <dbReference type="EC" id="2.4.1.25"/>
    </reaction>
</comment>
<comment type="caution">
    <text evidence="9">The sequence shown here is derived from an EMBL/GenBank/DDBJ whole genome shotgun (WGS) entry which is preliminary data.</text>
</comment>
<evidence type="ECO:0000256" key="3">
    <source>
        <dbReference type="ARBA" id="ARBA00012560"/>
    </source>
</evidence>
<dbReference type="EC" id="2.4.1.25" evidence="3"/>
<dbReference type="GO" id="GO:0005975">
    <property type="term" value="P:carbohydrate metabolic process"/>
    <property type="evidence" value="ECO:0007669"/>
    <property type="project" value="InterPro"/>
</dbReference>
<evidence type="ECO:0000256" key="8">
    <source>
        <dbReference type="ARBA" id="ARBA00031501"/>
    </source>
</evidence>
<dbReference type="EMBL" id="LNQE01001333">
    <property type="protein sequence ID" value="KUG19060.1"/>
    <property type="molecule type" value="Genomic_DNA"/>
</dbReference>
<sequence length="421" mass="49593">MMVEDDLLAGREIDPVPSFPGERVDYGAVIEHKEHLFRKAFSRFREREERREYERFCSEHPWLEDFALFASLKERFGGRMWSEWPDGLRERHPEALEAARAEESEGMEYRMFLQYLFFTQWSRIRQYAAERGVRIIGDMAIYVAYDSADVWAHPEIFNLDDERQPITVAGVPPDIFSDIGQLWGNPVYRWEELAGRGYRWWVRRFERVFELYDMVRIDHFRGFIGYWEIPADETDAVIGEWKRGPGAEFFRFLQRKFLTFPVIAEDLGVITADVREVVREFNFPGIRVLLFAFVERVPDNPHMPHNHVQNCVLYTGTHDNNTVLGWFEQDATPEERERVFSYMGREIAPGEISGEFVRLALMSVADTVIIPIQDYLGLGAEARVNRPGTHEGNWEWRISPDLLTPDLARRMKDLAYTYERL</sequence>
<dbReference type="GO" id="GO:0004134">
    <property type="term" value="F:4-alpha-glucanotransferase activity"/>
    <property type="evidence" value="ECO:0007669"/>
    <property type="project" value="UniProtKB-EC"/>
</dbReference>
<accession>A0A0W8FDX6</accession>
<evidence type="ECO:0000256" key="6">
    <source>
        <dbReference type="ARBA" id="ARBA00023277"/>
    </source>
</evidence>
<evidence type="ECO:0000256" key="5">
    <source>
        <dbReference type="ARBA" id="ARBA00022679"/>
    </source>
</evidence>
<dbReference type="Gene3D" id="3.20.20.80">
    <property type="entry name" value="Glycosidases"/>
    <property type="match status" value="1"/>
</dbReference>